<dbReference type="EMBL" id="CP009416">
    <property type="protein sequence ID" value="AJD89557.1"/>
    <property type="molecule type" value="Genomic_DNA"/>
</dbReference>
<dbReference type="KEGG" id="jeo:JMA_02400"/>
<dbReference type="STRING" id="1508404.JMA_02400"/>
<dbReference type="Pfam" id="PF00239">
    <property type="entry name" value="Resolvase"/>
    <property type="match status" value="1"/>
</dbReference>
<evidence type="ECO:0000256" key="1">
    <source>
        <dbReference type="ARBA" id="ARBA00009913"/>
    </source>
</evidence>
<evidence type="ECO:0000313" key="8">
    <source>
        <dbReference type="EMBL" id="AJD89557.1"/>
    </source>
</evidence>
<dbReference type="SMART" id="SM00857">
    <property type="entry name" value="Resolvase"/>
    <property type="match status" value="1"/>
</dbReference>
<dbReference type="GO" id="GO:0000150">
    <property type="term" value="F:DNA strand exchange activity"/>
    <property type="evidence" value="ECO:0007669"/>
    <property type="project" value="InterPro"/>
</dbReference>
<dbReference type="InterPro" id="IPR006118">
    <property type="entry name" value="Recombinase_CS"/>
</dbReference>
<protein>
    <submittedName>
        <fullName evidence="8">Resolvase</fullName>
    </submittedName>
</protein>
<accession>A0A0B5ALG4</accession>
<sequence>MGKIFGYARVSTQDQNLELQMDALQKAGAAVIYKEKMTGTKKERLELEQLLKAISEGDTVVVYKLDRISRSTKHLIELAETFEERKVNFVSISDNIDTSTAMGRFFFRTMASIAELERDIISERTKAGLQSARIRGRNGGRPIKDPKLVERALKLHASKEYSIKEISDMTGVSKSVLYRAIERI</sequence>
<proteinExistence type="inferred from homology"/>
<keyword evidence="4" id="KW-0233">DNA recombination</keyword>
<evidence type="ECO:0000256" key="5">
    <source>
        <dbReference type="PIRSR" id="PIRSR606118-50"/>
    </source>
</evidence>
<feature type="domain" description="Resolvase/invertase-type recombinase catalytic" evidence="7">
    <location>
        <begin position="3"/>
        <end position="136"/>
    </location>
</feature>
<evidence type="ECO:0000259" key="7">
    <source>
        <dbReference type="PROSITE" id="PS51736"/>
    </source>
</evidence>
<name>A0A0B5ALG4_9BACL</name>
<dbReference type="PROSITE" id="PS00397">
    <property type="entry name" value="RECOMBINASES_1"/>
    <property type="match status" value="1"/>
</dbReference>
<evidence type="ECO:0000256" key="2">
    <source>
        <dbReference type="ARBA" id="ARBA00022908"/>
    </source>
</evidence>
<dbReference type="GO" id="GO:0003677">
    <property type="term" value="F:DNA binding"/>
    <property type="evidence" value="ECO:0007669"/>
    <property type="project" value="UniProtKB-KW"/>
</dbReference>
<dbReference type="HOGENOM" id="CLU_010686_8_0_9"/>
<keyword evidence="3" id="KW-0238">DNA-binding</keyword>
<dbReference type="BioCyc" id="JESP1508404:G14D9-9457-MONOMER"/>
<dbReference type="OrthoDB" id="9797501at2"/>
<dbReference type="PANTHER" id="PTHR30461">
    <property type="entry name" value="DNA-INVERTASE FROM LAMBDOID PROPHAGE"/>
    <property type="match status" value="1"/>
</dbReference>
<organism evidence="8 9">
    <name type="scientific">Jeotgalibacillus malaysiensis</name>
    <dbReference type="NCBI Taxonomy" id="1508404"/>
    <lineage>
        <taxon>Bacteria</taxon>
        <taxon>Bacillati</taxon>
        <taxon>Bacillota</taxon>
        <taxon>Bacilli</taxon>
        <taxon>Bacillales</taxon>
        <taxon>Caryophanaceae</taxon>
        <taxon>Jeotgalibacillus</taxon>
    </lineage>
</organism>
<comment type="similarity">
    <text evidence="1">Belongs to the site-specific recombinase resolvase family.</text>
</comment>
<keyword evidence="9" id="KW-1185">Reference proteome</keyword>
<evidence type="ECO:0000256" key="4">
    <source>
        <dbReference type="ARBA" id="ARBA00023172"/>
    </source>
</evidence>
<dbReference type="GO" id="GO:0015074">
    <property type="term" value="P:DNA integration"/>
    <property type="evidence" value="ECO:0007669"/>
    <property type="project" value="UniProtKB-KW"/>
</dbReference>
<dbReference type="CDD" id="cd03768">
    <property type="entry name" value="SR_ResInv"/>
    <property type="match status" value="1"/>
</dbReference>
<dbReference type="PROSITE" id="PS51736">
    <property type="entry name" value="RECOMBINASES_3"/>
    <property type="match status" value="1"/>
</dbReference>
<dbReference type="RefSeq" id="WP_017154440.1">
    <property type="nucleotide sequence ID" value="NZ_CP085252.1"/>
</dbReference>
<dbReference type="InterPro" id="IPR050639">
    <property type="entry name" value="SSR_resolvase"/>
</dbReference>
<dbReference type="InterPro" id="IPR036162">
    <property type="entry name" value="Resolvase-like_N_sf"/>
</dbReference>
<dbReference type="FunFam" id="3.40.50.1390:FF:000001">
    <property type="entry name" value="DNA recombinase"/>
    <property type="match status" value="1"/>
</dbReference>
<gene>
    <name evidence="8" type="ORF">JMA_02400</name>
</gene>
<evidence type="ECO:0000313" key="9">
    <source>
        <dbReference type="Proteomes" id="UP000031449"/>
    </source>
</evidence>
<reference evidence="8 9" key="1">
    <citation type="submission" date="2014-08" db="EMBL/GenBank/DDBJ databases">
        <title>Complete genome of a marine bacteria Jeotgalibacillus malaysiensis.</title>
        <authorList>
            <person name="Yaakop A.S."/>
            <person name="Chan K.-G."/>
            <person name="Goh K.M."/>
        </authorList>
    </citation>
    <scope>NUCLEOTIDE SEQUENCE [LARGE SCALE GENOMIC DNA]</scope>
    <source>
        <strain evidence="8 9">D5</strain>
    </source>
</reference>
<keyword evidence="2" id="KW-0229">DNA integration</keyword>
<evidence type="ECO:0000256" key="6">
    <source>
        <dbReference type="PROSITE-ProRule" id="PRU10137"/>
    </source>
</evidence>
<dbReference type="InterPro" id="IPR006119">
    <property type="entry name" value="Resolv_N"/>
</dbReference>
<dbReference type="PANTHER" id="PTHR30461:SF2">
    <property type="entry name" value="SERINE RECOMBINASE PINE-RELATED"/>
    <property type="match status" value="1"/>
</dbReference>
<dbReference type="Proteomes" id="UP000031449">
    <property type="component" value="Chromosome"/>
</dbReference>
<dbReference type="SUPFAM" id="SSF53041">
    <property type="entry name" value="Resolvase-like"/>
    <property type="match status" value="1"/>
</dbReference>
<dbReference type="Gene3D" id="3.40.50.1390">
    <property type="entry name" value="Resolvase, N-terminal catalytic domain"/>
    <property type="match status" value="1"/>
</dbReference>
<dbReference type="PROSITE" id="PS00398">
    <property type="entry name" value="RECOMBINASES_2"/>
    <property type="match status" value="1"/>
</dbReference>
<feature type="active site" description="O-(5'-phospho-DNA)-serine intermediate" evidence="5 6">
    <location>
        <position position="11"/>
    </location>
</feature>
<dbReference type="AlphaFoldDB" id="A0A0B5ALG4"/>
<evidence type="ECO:0000256" key="3">
    <source>
        <dbReference type="ARBA" id="ARBA00023125"/>
    </source>
</evidence>